<dbReference type="Gene3D" id="1.20.1440.110">
    <property type="entry name" value="acylaminoacyl peptidase"/>
    <property type="match status" value="1"/>
</dbReference>
<dbReference type="GO" id="GO:0016787">
    <property type="term" value="F:hydrolase activity"/>
    <property type="evidence" value="ECO:0007669"/>
    <property type="project" value="UniProtKB-KW"/>
</dbReference>
<organism evidence="3 4">
    <name type="scientific">Amycolatopsis heterodermiae</name>
    <dbReference type="NCBI Taxonomy" id="3110235"/>
    <lineage>
        <taxon>Bacteria</taxon>
        <taxon>Bacillati</taxon>
        <taxon>Actinomycetota</taxon>
        <taxon>Actinomycetes</taxon>
        <taxon>Pseudonocardiales</taxon>
        <taxon>Pseudonocardiaceae</taxon>
        <taxon>Amycolatopsis</taxon>
    </lineage>
</organism>
<reference evidence="3 4" key="1">
    <citation type="submission" date="2023-12" db="EMBL/GenBank/DDBJ databases">
        <title>Amycolatopsis sp. V23-08.</title>
        <authorList>
            <person name="Somphong A."/>
        </authorList>
    </citation>
    <scope>NUCLEOTIDE SEQUENCE [LARGE SCALE GENOMIC DNA]</scope>
    <source>
        <strain evidence="3 4">V23-08</strain>
    </source>
</reference>
<sequence length="442" mass="48170">MKFLFDDESFSFEALRAAGYTAYAGADLGEVLVTCRQIPETDEAAWSAQWAATAARIEGIGRDALTAGHRVSAREALLRASNYYRAADFYRRDDPDHDAESARLSKASQQTFADAAPLLDTPVRALSIPYEDSTLPAYLFLVDDSGAPRPTVLFHGGFDSTLEESYFAIAVGALRRGYNVLAFDGPGQGAPLRHGLRFRPDWEAVVTPAVDVALSQPEVDNDKLTLMGMSMGGYLAARAAAYEQRFAACVLYDGIYDLHEPFTAIAAQAASAPGGLDDVTAANTGASWVVRNGKWTFGLPTFDDVVEATKAYTMAGITDRITCPTLVLDAENDQFFRGQPQRVFDELTCEKELIFFREDEGAGEHCHEGALFLFHQRTFDWLDRPRPLNALRTTASRPRVAPVTGRAVVARLAREGYRLGVHHSAGKAAADEIVERIAEAGG</sequence>
<evidence type="ECO:0000256" key="2">
    <source>
        <dbReference type="ARBA" id="ARBA00022801"/>
    </source>
</evidence>
<evidence type="ECO:0000313" key="4">
    <source>
        <dbReference type="Proteomes" id="UP001304298"/>
    </source>
</evidence>
<gene>
    <name evidence="3" type="ORF">VA596_22700</name>
</gene>
<dbReference type="PANTHER" id="PTHR22946">
    <property type="entry name" value="DIENELACTONE HYDROLASE DOMAIN-CONTAINING PROTEIN-RELATED"/>
    <property type="match status" value="1"/>
</dbReference>
<dbReference type="RefSeq" id="WP_323329849.1">
    <property type="nucleotide sequence ID" value="NZ_JAYFSI010000005.1"/>
</dbReference>
<comment type="similarity">
    <text evidence="1">Belongs to the AB hydrolase superfamily.</text>
</comment>
<dbReference type="SUPFAM" id="SSF53474">
    <property type="entry name" value="alpha/beta-Hydrolases"/>
    <property type="match status" value="1"/>
</dbReference>
<accession>A0ABU5R9Q0</accession>
<proteinExistence type="inferred from homology"/>
<dbReference type="Proteomes" id="UP001304298">
    <property type="component" value="Unassembled WGS sequence"/>
</dbReference>
<keyword evidence="4" id="KW-1185">Reference proteome</keyword>
<dbReference type="InterPro" id="IPR010520">
    <property type="entry name" value="FrsA-like"/>
</dbReference>
<keyword evidence="2 3" id="KW-0378">Hydrolase</keyword>
<name>A0ABU5R9Q0_9PSEU</name>
<dbReference type="EMBL" id="JAYFSI010000005">
    <property type="protein sequence ID" value="MEA5362365.1"/>
    <property type="molecule type" value="Genomic_DNA"/>
</dbReference>
<dbReference type="PANTHER" id="PTHR22946:SF12">
    <property type="entry name" value="CONIDIAL PIGMENT BIOSYNTHESIS PROTEIN AYG1 (AFU_ORTHOLOGUE AFUA_2G17550)"/>
    <property type="match status" value="1"/>
</dbReference>
<dbReference type="InterPro" id="IPR029058">
    <property type="entry name" value="AB_hydrolase_fold"/>
</dbReference>
<comment type="caution">
    <text evidence="3">The sequence shown here is derived from an EMBL/GenBank/DDBJ whole genome shotgun (WGS) entry which is preliminary data.</text>
</comment>
<protein>
    <submittedName>
        <fullName evidence="3">Alpha/beta fold hydrolase</fullName>
    </submittedName>
</protein>
<evidence type="ECO:0000256" key="1">
    <source>
        <dbReference type="ARBA" id="ARBA00008645"/>
    </source>
</evidence>
<evidence type="ECO:0000313" key="3">
    <source>
        <dbReference type="EMBL" id="MEA5362365.1"/>
    </source>
</evidence>
<dbReference type="InterPro" id="IPR050261">
    <property type="entry name" value="FrsA_esterase"/>
</dbReference>
<dbReference type="Pfam" id="PF06500">
    <property type="entry name" value="FrsA-like"/>
    <property type="match status" value="1"/>
</dbReference>
<dbReference type="Gene3D" id="3.40.50.1820">
    <property type="entry name" value="alpha/beta hydrolase"/>
    <property type="match status" value="1"/>
</dbReference>